<feature type="region of interest" description="Disordered" evidence="1">
    <location>
        <begin position="130"/>
        <end position="231"/>
    </location>
</feature>
<protein>
    <submittedName>
        <fullName evidence="2">Uncharacterized protein</fullName>
    </submittedName>
</protein>
<comment type="caution">
    <text evidence="2">The sequence shown here is derived from an EMBL/GenBank/DDBJ whole genome shotgun (WGS) entry which is preliminary data.</text>
</comment>
<dbReference type="AlphaFoldDB" id="A0AAN6Q1A8"/>
<accession>A0AAN6Q1A8</accession>
<evidence type="ECO:0000313" key="3">
    <source>
        <dbReference type="Proteomes" id="UP001305647"/>
    </source>
</evidence>
<evidence type="ECO:0000313" key="2">
    <source>
        <dbReference type="EMBL" id="KAK4100459.1"/>
    </source>
</evidence>
<dbReference type="EMBL" id="MU863640">
    <property type="protein sequence ID" value="KAK4100459.1"/>
    <property type="molecule type" value="Genomic_DNA"/>
</dbReference>
<keyword evidence="3" id="KW-1185">Reference proteome</keyword>
<feature type="compositionally biased region" description="Basic residues" evidence="1">
    <location>
        <begin position="348"/>
        <end position="358"/>
    </location>
</feature>
<evidence type="ECO:0000256" key="1">
    <source>
        <dbReference type="SAM" id="MobiDB-lite"/>
    </source>
</evidence>
<name>A0AAN6Q1A8_9PEZI</name>
<feature type="compositionally biased region" description="Basic and acidic residues" evidence="1">
    <location>
        <begin position="420"/>
        <end position="430"/>
    </location>
</feature>
<sequence length="430" mass="47316">MADPDNQERRMKDLRRSWQTQLEAFIAEQEKVVDAGLAAALSALDASFTKRQEIMADIYTFISTTIDEHQAQALCGNRLDQRRLAEKHIEAASDAFSNYIRGFRAQHGVEDPSTTPGHTISAQDVETVSISSDTDYAPSHHGGADNVGDSRGVVTRNTTRAGRATTAYRLRLAGQGKRRHSPGPDTALAPGPAKRQKRTSLAGGPSRRVSSRRQMYSFGHSDSEETSNGTRTVDAVDVEGIDFIFRHPLLSEHGYYILRCGQGESVYHFQCDPFGDGRRAIKHFNLKYPKPKCHDRRHDGRIYGDGDTEEIVKRFGYRVVHIDGTNVDSGWVELSNAHLVEKNEKQKNKAKSLAKGKQKAPAEPRFKLMQARRAPVQRGFSAASTTPTVGLEAAEPSECTEPSAPSGFAGLHAGDAGDLDLSRQADDNDM</sequence>
<proteinExistence type="predicted"/>
<gene>
    <name evidence="2" type="ORF">N658DRAFT_486762</name>
</gene>
<feature type="compositionally biased region" description="Low complexity" evidence="1">
    <location>
        <begin position="151"/>
        <end position="173"/>
    </location>
</feature>
<reference evidence="2" key="2">
    <citation type="submission" date="2023-05" db="EMBL/GenBank/DDBJ databases">
        <authorList>
            <consortium name="Lawrence Berkeley National Laboratory"/>
            <person name="Steindorff A."/>
            <person name="Hensen N."/>
            <person name="Bonometti L."/>
            <person name="Westerberg I."/>
            <person name="Brannstrom I.O."/>
            <person name="Guillou S."/>
            <person name="Cros-Aarteil S."/>
            <person name="Calhoun S."/>
            <person name="Haridas S."/>
            <person name="Kuo A."/>
            <person name="Mondo S."/>
            <person name="Pangilinan J."/>
            <person name="Riley R."/>
            <person name="Labutti K."/>
            <person name="Andreopoulos B."/>
            <person name="Lipzen A."/>
            <person name="Chen C."/>
            <person name="Yanf M."/>
            <person name="Daum C."/>
            <person name="Ng V."/>
            <person name="Clum A."/>
            <person name="Ohm R."/>
            <person name="Martin F."/>
            <person name="Silar P."/>
            <person name="Natvig D."/>
            <person name="Lalanne C."/>
            <person name="Gautier V."/>
            <person name="Ament-Velasquez S.L."/>
            <person name="Kruys A."/>
            <person name="Hutchinson M.I."/>
            <person name="Powell A.J."/>
            <person name="Barry K."/>
            <person name="Miller A.N."/>
            <person name="Grigoriev I.V."/>
            <person name="Debuchy R."/>
            <person name="Gladieux P."/>
            <person name="Thoren M.H."/>
            <person name="Johannesson H."/>
        </authorList>
    </citation>
    <scope>NUCLEOTIDE SEQUENCE</scope>
    <source>
        <strain evidence="2">CBS 757.83</strain>
    </source>
</reference>
<dbReference type="Proteomes" id="UP001305647">
    <property type="component" value="Unassembled WGS sequence"/>
</dbReference>
<organism evidence="2 3">
    <name type="scientific">Parathielavia hyrcaniae</name>
    <dbReference type="NCBI Taxonomy" id="113614"/>
    <lineage>
        <taxon>Eukaryota</taxon>
        <taxon>Fungi</taxon>
        <taxon>Dikarya</taxon>
        <taxon>Ascomycota</taxon>
        <taxon>Pezizomycotina</taxon>
        <taxon>Sordariomycetes</taxon>
        <taxon>Sordariomycetidae</taxon>
        <taxon>Sordariales</taxon>
        <taxon>Chaetomiaceae</taxon>
        <taxon>Parathielavia</taxon>
    </lineage>
</organism>
<feature type="region of interest" description="Disordered" evidence="1">
    <location>
        <begin position="343"/>
        <end position="430"/>
    </location>
</feature>
<reference evidence="2" key="1">
    <citation type="journal article" date="2023" name="Mol. Phylogenet. Evol.">
        <title>Genome-scale phylogeny and comparative genomics of the fungal order Sordariales.</title>
        <authorList>
            <person name="Hensen N."/>
            <person name="Bonometti L."/>
            <person name="Westerberg I."/>
            <person name="Brannstrom I.O."/>
            <person name="Guillou S."/>
            <person name="Cros-Aarteil S."/>
            <person name="Calhoun S."/>
            <person name="Haridas S."/>
            <person name="Kuo A."/>
            <person name="Mondo S."/>
            <person name="Pangilinan J."/>
            <person name="Riley R."/>
            <person name="LaButti K."/>
            <person name="Andreopoulos B."/>
            <person name="Lipzen A."/>
            <person name="Chen C."/>
            <person name="Yan M."/>
            <person name="Daum C."/>
            <person name="Ng V."/>
            <person name="Clum A."/>
            <person name="Steindorff A."/>
            <person name="Ohm R.A."/>
            <person name="Martin F."/>
            <person name="Silar P."/>
            <person name="Natvig D.O."/>
            <person name="Lalanne C."/>
            <person name="Gautier V."/>
            <person name="Ament-Velasquez S.L."/>
            <person name="Kruys A."/>
            <person name="Hutchinson M.I."/>
            <person name="Powell A.J."/>
            <person name="Barry K."/>
            <person name="Miller A.N."/>
            <person name="Grigoriev I.V."/>
            <person name="Debuchy R."/>
            <person name="Gladieux P."/>
            <person name="Hiltunen Thoren M."/>
            <person name="Johannesson H."/>
        </authorList>
    </citation>
    <scope>NUCLEOTIDE SEQUENCE</scope>
    <source>
        <strain evidence="2">CBS 757.83</strain>
    </source>
</reference>